<name>A0A8T1YQE4_ARASU</name>
<dbReference type="PANTHER" id="PTHR12640:SF0">
    <property type="entry name" value="DOLICHYL-DIPHOSPHOOLIGOSACCHARIDE--PROTEIN GLYCOSYLTRANSFERASE SUBUNIT 2"/>
    <property type="match status" value="1"/>
</dbReference>
<keyword evidence="1" id="KW-0472">Membrane</keyword>
<dbReference type="AlphaFoldDB" id="A0A8T1YQE4"/>
<comment type="caution">
    <text evidence="2">The sequence shown here is derived from an EMBL/GenBank/DDBJ whole genome shotgun (WGS) entry which is preliminary data.</text>
</comment>
<feature type="transmembrane region" description="Helical" evidence="1">
    <location>
        <begin position="352"/>
        <end position="370"/>
    </location>
</feature>
<dbReference type="EMBL" id="JAEFBJ010000012">
    <property type="protein sequence ID" value="KAG7548239.1"/>
    <property type="molecule type" value="Genomic_DNA"/>
</dbReference>
<dbReference type="PANTHER" id="PTHR12640">
    <property type="entry name" value="RIBOPHORIN II"/>
    <property type="match status" value="1"/>
</dbReference>
<dbReference type="Proteomes" id="UP000694251">
    <property type="component" value="Chromosome 12"/>
</dbReference>
<reference evidence="2 3" key="1">
    <citation type="submission" date="2020-12" db="EMBL/GenBank/DDBJ databases">
        <title>Concerted genomic and epigenomic changes stabilize Arabidopsis allopolyploids.</title>
        <authorList>
            <person name="Chen Z."/>
        </authorList>
    </citation>
    <scope>NUCLEOTIDE SEQUENCE [LARGE SCALE GENOMIC DNA]</scope>
    <source>
        <strain evidence="2">As9502</strain>
        <tissue evidence="2">Leaf</tissue>
    </source>
</reference>
<feature type="transmembrane region" description="Helical" evidence="1">
    <location>
        <begin position="545"/>
        <end position="566"/>
    </location>
</feature>
<sequence>MRCMQKESQGERKGQEEGRERLGEWRKPWILKHACKEEEGKEGRNLMEIPSNFRCGTLCPNTPPRDDGSLAINLGMFGLRSTASILGLVDDWTIFGSDRVLELQRGRSGEQDLFSDSSGVVSPSRCNCGSVFGGIGAPCSCELGLRTPMGSRRSLLSAQPPIQPLRLRRKSRGGLVEDLTTENRLVGDLSLPGVVDLVSTGSEVSVSASGHTRIRSPFPVTNKSRANPLPAQDVLQELLRIPRIRQSVMRCMQKESQGERKGQEEGRERLGEWRKPWILKHACKEEEGKEGRNLMEIPSNFRCGTLCPNTPPRDDGSLPINLGMFGLRSTLTRLGANIKSFPSSIGAATSALLFHSGIGTVLLLYVLFWLKAIGSVHDTKGTFFVGSVSVVRWTQHTLSPRSSIEQVEICLKNVLELQRGRSGEQDLFFDSSGVVSPSRCNCGSVFGGIGAPCSCELGLRTPMGSRRSLLSAQPPIQPLRLRRKSRGGIADTVGSEHKELPIIDWSCNIRSTIPRRHRSCFASLRAILVEGKFSKPLDLFTTLKALSLLGVFLLFVGHSTLSHLAAASNKLKSA</sequence>
<dbReference type="InterPro" id="IPR008814">
    <property type="entry name" value="Swp1"/>
</dbReference>
<keyword evidence="1" id="KW-1133">Transmembrane helix</keyword>
<evidence type="ECO:0000313" key="2">
    <source>
        <dbReference type="EMBL" id="KAG7548239.1"/>
    </source>
</evidence>
<proteinExistence type="predicted"/>
<keyword evidence="3" id="KW-1185">Reference proteome</keyword>
<dbReference type="GO" id="GO:0008250">
    <property type="term" value="C:oligosaccharyltransferase complex"/>
    <property type="evidence" value="ECO:0007669"/>
    <property type="project" value="InterPro"/>
</dbReference>
<accession>A0A8T1YQE4</accession>
<keyword evidence="1" id="KW-0812">Transmembrane</keyword>
<dbReference type="OrthoDB" id="432292at2759"/>
<evidence type="ECO:0000256" key="1">
    <source>
        <dbReference type="SAM" id="Phobius"/>
    </source>
</evidence>
<dbReference type="GO" id="GO:0006487">
    <property type="term" value="P:protein N-linked glycosylation"/>
    <property type="evidence" value="ECO:0007669"/>
    <property type="project" value="TreeGrafter"/>
</dbReference>
<organism evidence="2 3">
    <name type="scientific">Arabidopsis suecica</name>
    <name type="common">Swedish thale-cress</name>
    <name type="synonym">Cardaminopsis suecica</name>
    <dbReference type="NCBI Taxonomy" id="45249"/>
    <lineage>
        <taxon>Eukaryota</taxon>
        <taxon>Viridiplantae</taxon>
        <taxon>Streptophyta</taxon>
        <taxon>Embryophyta</taxon>
        <taxon>Tracheophyta</taxon>
        <taxon>Spermatophyta</taxon>
        <taxon>Magnoliopsida</taxon>
        <taxon>eudicotyledons</taxon>
        <taxon>Gunneridae</taxon>
        <taxon>Pentapetalae</taxon>
        <taxon>rosids</taxon>
        <taxon>malvids</taxon>
        <taxon>Brassicales</taxon>
        <taxon>Brassicaceae</taxon>
        <taxon>Camelineae</taxon>
        <taxon>Arabidopsis</taxon>
    </lineage>
</organism>
<protein>
    <submittedName>
        <fullName evidence="2">Dolichyl-diphosphooligosaccharide--protein glycosyltransferase subunit Swp1</fullName>
    </submittedName>
</protein>
<evidence type="ECO:0000313" key="3">
    <source>
        <dbReference type="Proteomes" id="UP000694251"/>
    </source>
</evidence>
<gene>
    <name evidence="2" type="ORF">ISN44_As12g034380</name>
</gene>